<evidence type="ECO:0000256" key="4">
    <source>
        <dbReference type="ARBA" id="ARBA00022801"/>
    </source>
</evidence>
<feature type="domain" description="Phospholipase D-like" evidence="8">
    <location>
        <begin position="293"/>
        <end position="434"/>
    </location>
</feature>
<evidence type="ECO:0000256" key="2">
    <source>
        <dbReference type="ARBA" id="ARBA00008664"/>
    </source>
</evidence>
<protein>
    <recommendedName>
        <fullName evidence="3">phospholipase D</fullName>
        <ecNumber evidence="3">3.1.4.4</ecNumber>
    </recommendedName>
</protein>
<evidence type="ECO:0000256" key="6">
    <source>
        <dbReference type="ARBA" id="ARBA00023098"/>
    </source>
</evidence>
<keyword evidence="5" id="KW-0442">Lipid degradation</keyword>
<dbReference type="InterPro" id="IPR051406">
    <property type="entry name" value="PLD_domain"/>
</dbReference>
<dbReference type="EMBL" id="JAGKSQ010000017">
    <property type="protein sequence ID" value="MBP3953592.1"/>
    <property type="molecule type" value="Genomic_DNA"/>
</dbReference>
<dbReference type="Gene3D" id="3.30.870.10">
    <property type="entry name" value="Endonuclease Chain A"/>
    <property type="match status" value="2"/>
</dbReference>
<reference evidence="9" key="1">
    <citation type="submission" date="2021-03" db="EMBL/GenBank/DDBJ databases">
        <title>Bacillus suaedae sp. nov., isolated from Suaeda aralocaspica.</title>
        <authorList>
            <person name="Lei R.F.R."/>
        </authorList>
    </citation>
    <scope>NUCLEOTIDE SEQUENCE</scope>
    <source>
        <strain evidence="9">YZJH907-2</strain>
    </source>
</reference>
<keyword evidence="7" id="KW-1133">Transmembrane helix</keyword>
<dbReference type="EC" id="3.1.4.4" evidence="3"/>
<keyword evidence="4" id="KW-0378">Hydrolase</keyword>
<comment type="caution">
    <text evidence="9">The sequence shown here is derived from an EMBL/GenBank/DDBJ whole genome shotgun (WGS) entry which is preliminary data.</text>
</comment>
<dbReference type="Proteomes" id="UP000678228">
    <property type="component" value="Unassembled WGS sequence"/>
</dbReference>
<evidence type="ECO:0000256" key="3">
    <source>
        <dbReference type="ARBA" id="ARBA00012027"/>
    </source>
</evidence>
<evidence type="ECO:0000313" key="10">
    <source>
        <dbReference type="Proteomes" id="UP000678228"/>
    </source>
</evidence>
<dbReference type="SUPFAM" id="SSF56024">
    <property type="entry name" value="Phospholipase D/nuclease"/>
    <property type="match status" value="2"/>
</dbReference>
<dbReference type="GO" id="GO:0016891">
    <property type="term" value="F:RNA endonuclease activity producing 5'-phosphomonoesters, hydrolytic mechanism"/>
    <property type="evidence" value="ECO:0007669"/>
    <property type="project" value="TreeGrafter"/>
</dbReference>
<dbReference type="CDD" id="cd09129">
    <property type="entry name" value="PLDc_unchar2_1"/>
    <property type="match status" value="1"/>
</dbReference>
<evidence type="ECO:0000256" key="1">
    <source>
        <dbReference type="ARBA" id="ARBA00000798"/>
    </source>
</evidence>
<keyword evidence="7" id="KW-0812">Transmembrane</keyword>
<evidence type="ECO:0000313" key="9">
    <source>
        <dbReference type="EMBL" id="MBP3953592.1"/>
    </source>
</evidence>
<sequence>MKKHHYFIFILIFIAIASITSVYHVLKPLPPNISFEGVYHDTNVEFLYDLTYQDSNGNQKSEQVIFDRIMESIDQAEEFIVIDMFLFNHEYDRDLEYPELSMRLSEKLIERKIETPTIEIVFITDEVNQFYGAYSIKQLKQLQENDIDVIETNMGKLRDSNPIYSGFWRSYFQWFGTSGGTWLPNPFGDESPEVNIRSYLKLLNFKANHRKVIITENEAIVTSANPHDASSNHSNIAFVLEGNLIEDLLKTEKAVADFSDGEIEASYQSNQESLNTNSKVKVITEGKIEKELLASINQTEQGDQIKMGMFYLADRDIISSLKRADNRGVDIQLILDPNKDAFGMEKSGIPNRQVASELKNDTNIDIRWYWTQGEQYHAKLTYIQNDSETIIIGGSANLTKRNLSDLNLETNIMILADENEEVSQEVALYFDRLWSNEDGVYTADYSVYQDDSLLRKVIYRIQEFAGLSTF</sequence>
<keyword evidence="7" id="KW-0472">Membrane</keyword>
<dbReference type="PANTHER" id="PTHR43856:SF1">
    <property type="entry name" value="MITOCHONDRIAL CARDIOLIPIN HYDROLASE"/>
    <property type="match status" value="1"/>
</dbReference>
<dbReference type="AlphaFoldDB" id="A0A941AR38"/>
<gene>
    <name evidence="9" type="ORF">J7W16_21230</name>
</gene>
<evidence type="ECO:0000259" key="8">
    <source>
        <dbReference type="Pfam" id="PF13091"/>
    </source>
</evidence>
<accession>A0A941AR38</accession>
<dbReference type="CDD" id="cd09130">
    <property type="entry name" value="PLDc_unchar2_2"/>
    <property type="match status" value="1"/>
</dbReference>
<dbReference type="GO" id="GO:0004630">
    <property type="term" value="F:phospholipase D activity"/>
    <property type="evidence" value="ECO:0007669"/>
    <property type="project" value="UniProtKB-EC"/>
</dbReference>
<proteinExistence type="inferred from homology"/>
<evidence type="ECO:0000256" key="7">
    <source>
        <dbReference type="SAM" id="Phobius"/>
    </source>
</evidence>
<dbReference type="Pfam" id="PF13091">
    <property type="entry name" value="PLDc_2"/>
    <property type="match status" value="1"/>
</dbReference>
<dbReference type="InterPro" id="IPR025202">
    <property type="entry name" value="PLD-like_dom"/>
</dbReference>
<dbReference type="GO" id="GO:0016042">
    <property type="term" value="P:lipid catabolic process"/>
    <property type="evidence" value="ECO:0007669"/>
    <property type="project" value="UniProtKB-KW"/>
</dbReference>
<comment type="catalytic activity">
    <reaction evidence="1">
        <text>a 1,2-diacyl-sn-glycero-3-phosphocholine + H2O = a 1,2-diacyl-sn-glycero-3-phosphate + choline + H(+)</text>
        <dbReference type="Rhea" id="RHEA:14445"/>
        <dbReference type="ChEBI" id="CHEBI:15354"/>
        <dbReference type="ChEBI" id="CHEBI:15377"/>
        <dbReference type="ChEBI" id="CHEBI:15378"/>
        <dbReference type="ChEBI" id="CHEBI:57643"/>
        <dbReference type="ChEBI" id="CHEBI:58608"/>
        <dbReference type="EC" id="3.1.4.4"/>
    </reaction>
</comment>
<organism evidence="9 10">
    <name type="scientific">Halalkalibacter suaedae</name>
    <dbReference type="NCBI Taxonomy" id="2822140"/>
    <lineage>
        <taxon>Bacteria</taxon>
        <taxon>Bacillati</taxon>
        <taxon>Bacillota</taxon>
        <taxon>Bacilli</taxon>
        <taxon>Bacillales</taxon>
        <taxon>Bacillaceae</taxon>
        <taxon>Halalkalibacter</taxon>
    </lineage>
</organism>
<evidence type="ECO:0000256" key="5">
    <source>
        <dbReference type="ARBA" id="ARBA00022963"/>
    </source>
</evidence>
<comment type="similarity">
    <text evidence="2">Belongs to the phospholipase D family.</text>
</comment>
<keyword evidence="6" id="KW-0443">Lipid metabolism</keyword>
<name>A0A941AR38_9BACI</name>
<dbReference type="RefSeq" id="WP_210599445.1">
    <property type="nucleotide sequence ID" value="NZ_JAGKSQ010000017.1"/>
</dbReference>
<feature type="transmembrane region" description="Helical" evidence="7">
    <location>
        <begin position="7"/>
        <end position="26"/>
    </location>
</feature>
<dbReference type="PANTHER" id="PTHR43856">
    <property type="entry name" value="CARDIOLIPIN HYDROLASE"/>
    <property type="match status" value="1"/>
</dbReference>
<keyword evidence="10" id="KW-1185">Reference proteome</keyword>